<dbReference type="GO" id="GO:0050830">
    <property type="term" value="P:defense response to Gram-positive bacterium"/>
    <property type="evidence" value="ECO:0007669"/>
    <property type="project" value="TreeGrafter"/>
</dbReference>
<dbReference type="GO" id="GO:0005576">
    <property type="term" value="C:extracellular region"/>
    <property type="evidence" value="ECO:0007669"/>
    <property type="project" value="TreeGrafter"/>
</dbReference>
<dbReference type="Proteomes" id="UP000694395">
    <property type="component" value="Chromosome 17"/>
</dbReference>
<dbReference type="Ensembl" id="ENSOMYT00000165106.1">
    <property type="protein sequence ID" value="ENSOMYP00000125391.1"/>
    <property type="gene ID" value="ENSOMYG00000070447.1"/>
</dbReference>
<organism evidence="1 2">
    <name type="scientific">Oncorhynchus mykiss</name>
    <name type="common">Rainbow trout</name>
    <name type="synonym">Salmo gairdneri</name>
    <dbReference type="NCBI Taxonomy" id="8022"/>
    <lineage>
        <taxon>Eukaryota</taxon>
        <taxon>Metazoa</taxon>
        <taxon>Chordata</taxon>
        <taxon>Craniata</taxon>
        <taxon>Vertebrata</taxon>
        <taxon>Euteleostomi</taxon>
        <taxon>Actinopterygii</taxon>
        <taxon>Neopterygii</taxon>
        <taxon>Teleostei</taxon>
        <taxon>Protacanthopterygii</taxon>
        <taxon>Salmoniformes</taxon>
        <taxon>Salmonidae</taxon>
        <taxon>Salmoninae</taxon>
        <taxon>Oncorhynchus</taxon>
    </lineage>
</organism>
<dbReference type="GO" id="GO:0003796">
    <property type="term" value="F:lysozyme activity"/>
    <property type="evidence" value="ECO:0007669"/>
    <property type="project" value="TreeGrafter"/>
</dbReference>
<sequence>MCGVEFIPPLCEYDCLFGTVSVKQCLAFSALYTTRMSDDDKNEVGGKYEIDPAIICGIISRVQRWESNTGQEWLGDHGMSFGLMLLQTGATTLKGEWGGQEHLKQGTQILINVIKKIKRKLDGYTTQDYSVMLPKLNTLHNGY</sequence>
<proteinExistence type="predicted"/>
<evidence type="ECO:0000313" key="1">
    <source>
        <dbReference type="Ensembl" id="ENSOMYP00000125391.1"/>
    </source>
</evidence>
<reference evidence="1" key="3">
    <citation type="submission" date="2025-09" db="UniProtKB">
        <authorList>
            <consortium name="Ensembl"/>
        </authorList>
    </citation>
    <scope>IDENTIFICATION</scope>
</reference>
<dbReference type="AlphaFoldDB" id="A0A8K9WZ49"/>
<reference evidence="1" key="1">
    <citation type="submission" date="2020-07" db="EMBL/GenBank/DDBJ databases">
        <title>A long reads based de novo assembly of the rainbow trout Arlee double haploid line genome.</title>
        <authorList>
            <person name="Gao G."/>
            <person name="Palti Y."/>
        </authorList>
    </citation>
    <scope>NUCLEOTIDE SEQUENCE [LARGE SCALE GENOMIC DNA]</scope>
</reference>
<name>A0A8K9WZ49_ONCMY</name>
<dbReference type="PANTHER" id="PTHR31698:SF12">
    <property type="entry name" value="LYSOZYME G"/>
    <property type="match status" value="1"/>
</dbReference>
<reference evidence="1" key="2">
    <citation type="submission" date="2025-08" db="UniProtKB">
        <authorList>
            <consortium name="Ensembl"/>
        </authorList>
    </citation>
    <scope>IDENTIFICATION</scope>
</reference>
<protein>
    <submittedName>
        <fullName evidence="1">Uncharacterized protein</fullName>
    </submittedName>
</protein>
<dbReference type="PANTHER" id="PTHR31698">
    <property type="entry name" value="LYSOZYME G FAMILY MEMBER"/>
    <property type="match status" value="1"/>
</dbReference>
<dbReference type="Gene3D" id="1.10.530.10">
    <property type="match status" value="1"/>
</dbReference>
<dbReference type="GeneTree" id="ENSGT01010000229885"/>
<accession>A0A8K9WZ49</accession>
<keyword evidence="2" id="KW-1185">Reference proteome</keyword>
<evidence type="ECO:0000313" key="2">
    <source>
        <dbReference type="Proteomes" id="UP000694395"/>
    </source>
</evidence>